<name>A0ABU0KE53_9ACTN</name>
<keyword evidence="2" id="KW-1185">Reference proteome</keyword>
<evidence type="ECO:0000313" key="2">
    <source>
        <dbReference type="Proteomes" id="UP001236795"/>
    </source>
</evidence>
<accession>A0ABU0KE53</accession>
<reference evidence="1 2" key="1">
    <citation type="submission" date="2023-07" db="EMBL/GenBank/DDBJ databases">
        <title>Genomic Encyclopedia of Type Strains, Phase IV (KMG-IV): sequencing the most valuable type-strain genomes for metagenomic binning, comparative biology and taxonomic classification.</title>
        <authorList>
            <person name="Goeker M."/>
        </authorList>
    </citation>
    <scope>NUCLEOTIDE SEQUENCE [LARGE SCALE GENOMIC DNA]</scope>
    <source>
        <strain evidence="1 2">DSM 40573</strain>
    </source>
</reference>
<gene>
    <name evidence="1" type="ORF">QO019_002521</name>
</gene>
<evidence type="ECO:0000313" key="1">
    <source>
        <dbReference type="EMBL" id="MDQ0487666.1"/>
    </source>
</evidence>
<comment type="caution">
    <text evidence="1">The sequence shown here is derived from an EMBL/GenBank/DDBJ whole genome shotgun (WGS) entry which is preliminary data.</text>
</comment>
<dbReference type="EMBL" id="JAUSWC010000008">
    <property type="protein sequence ID" value="MDQ0487666.1"/>
    <property type="molecule type" value="Genomic_DNA"/>
</dbReference>
<organism evidence="1 2">
    <name type="scientific">Streptomyces thermodiastaticus</name>
    <dbReference type="NCBI Taxonomy" id="44061"/>
    <lineage>
        <taxon>Bacteria</taxon>
        <taxon>Bacillati</taxon>
        <taxon>Actinomycetota</taxon>
        <taxon>Actinomycetes</taxon>
        <taxon>Kitasatosporales</taxon>
        <taxon>Streptomycetaceae</taxon>
        <taxon>Streptomyces</taxon>
    </lineage>
</organism>
<protein>
    <submittedName>
        <fullName evidence="1">Uncharacterized protein</fullName>
    </submittedName>
</protein>
<sequence length="158" mass="17093">MVRIVTATTSADPFGMTAKTFRTNWAQTALPRGAEFAQVTQELSPEHFGLAVAGHDADDFPAAPWVTPAPIRRRVVRPEPPAATTARRAGLRPGMALRIGAVTTCGKEAVAFRRDLVNARGVAALRCLDRLCRGEKLFHGTQCAKEFLGELQERSVPA</sequence>
<proteinExistence type="predicted"/>
<dbReference type="Proteomes" id="UP001236795">
    <property type="component" value="Unassembled WGS sequence"/>
</dbReference>